<dbReference type="RefSeq" id="WP_380899999.1">
    <property type="nucleotide sequence ID" value="NZ_JBHUFU010000007.1"/>
</dbReference>
<evidence type="ECO:0000313" key="2">
    <source>
        <dbReference type="EMBL" id="MFD1830760.1"/>
    </source>
</evidence>
<sequence>MASPCPSTNRHREVTERSGSRVCCGPMGDGVTGGISDTTSRAARGAWRVRVRSRGSRRVIGSGVLLGGDTVLTCAHVLGSRVSPVTVDFPEIEGAESSTATVIDGCWVPPQGEDRGDVALLRLHRPPPGRHSAPLLRAVAVRGTRVDLCGYADSLRGALGVALTATVNLSFGERVQLDLPPSHLPRRGFSGGPVLDMDDPPSVLGITVARYLNASEPEPLAMAHMIPVETIARYLPGVRPWVGGLPAVQRSLTASASSGRATDFGYAERLAAWFGGRNPAPVYVTEVERGSGRDRTLQRALALADRELSVDAPAVLSTDPAGTVPPVGSLDLAVGARGATADEVVVQVAERMNLKEPDPARARKRLRAGRVPLTVAVLGVNESAEPDRLLGLCGEFAERGCRLLLVFHGRNTRVDQATEEDLALRHRMGALAERLDALDGRLRRLAPAKARLAGVEPPDDAVTDLHMNLSLLRHAHGADGSPATGWTRTAQDRLDRLDRRTRRAERDTAAAEEAARRGYERRTELRGELRAYRQMAVRHGRIEDVELDGVYRAAHEALYRGRFAAESAAEAVAGYVDAVRHALGWPPQDRAGHGEPGAHGGAGEPEGER</sequence>
<reference evidence="3" key="1">
    <citation type="journal article" date="2019" name="Int. J. Syst. Evol. Microbiol.">
        <title>The Global Catalogue of Microorganisms (GCM) 10K type strain sequencing project: providing services to taxonomists for standard genome sequencing and annotation.</title>
        <authorList>
            <consortium name="The Broad Institute Genomics Platform"/>
            <consortium name="The Broad Institute Genome Sequencing Center for Infectious Disease"/>
            <person name="Wu L."/>
            <person name="Ma J."/>
        </authorList>
    </citation>
    <scope>NUCLEOTIDE SEQUENCE [LARGE SCALE GENOMIC DNA]</scope>
    <source>
        <strain evidence="3">CGMCC 4.7455</strain>
    </source>
</reference>
<dbReference type="Proteomes" id="UP001597365">
    <property type="component" value="Unassembled WGS sequence"/>
</dbReference>
<feature type="region of interest" description="Disordered" evidence="1">
    <location>
        <begin position="584"/>
        <end position="609"/>
    </location>
</feature>
<feature type="compositionally biased region" description="Basic and acidic residues" evidence="1">
    <location>
        <begin position="10"/>
        <end position="19"/>
    </location>
</feature>
<proteinExistence type="predicted"/>
<dbReference type="InterPro" id="IPR028301">
    <property type="entry name" value="V8_his_AS"/>
</dbReference>
<dbReference type="SUPFAM" id="SSF50494">
    <property type="entry name" value="Trypsin-like serine proteases"/>
    <property type="match status" value="1"/>
</dbReference>
<dbReference type="PROSITE" id="PS50096">
    <property type="entry name" value="IQ"/>
    <property type="match status" value="1"/>
</dbReference>
<keyword evidence="3" id="KW-1185">Reference proteome</keyword>
<name>A0ABW4PKP2_9ACTN</name>
<dbReference type="EMBL" id="JBHUFU010000007">
    <property type="protein sequence ID" value="MFD1830760.1"/>
    <property type="molecule type" value="Genomic_DNA"/>
</dbReference>
<feature type="compositionally biased region" description="Gly residues" evidence="1">
    <location>
        <begin position="594"/>
        <end position="609"/>
    </location>
</feature>
<dbReference type="InterPro" id="IPR009003">
    <property type="entry name" value="Peptidase_S1_PA"/>
</dbReference>
<comment type="caution">
    <text evidence="2">The sequence shown here is derived from an EMBL/GenBank/DDBJ whole genome shotgun (WGS) entry which is preliminary data.</text>
</comment>
<dbReference type="Gene3D" id="2.40.10.120">
    <property type="match status" value="1"/>
</dbReference>
<dbReference type="PROSITE" id="PS00672">
    <property type="entry name" value="V8_HIS"/>
    <property type="match status" value="1"/>
</dbReference>
<protein>
    <submittedName>
        <fullName evidence="2">Trypsin-like peptidase domain-containing protein</fullName>
    </submittedName>
</protein>
<accession>A0ABW4PKP2</accession>
<evidence type="ECO:0000256" key="1">
    <source>
        <dbReference type="SAM" id="MobiDB-lite"/>
    </source>
</evidence>
<gene>
    <name evidence="2" type="ORF">ACFSJS_13900</name>
</gene>
<evidence type="ECO:0000313" key="3">
    <source>
        <dbReference type="Proteomes" id="UP001597365"/>
    </source>
</evidence>
<dbReference type="Pfam" id="PF13365">
    <property type="entry name" value="Trypsin_2"/>
    <property type="match status" value="1"/>
</dbReference>
<organism evidence="2 3">
    <name type="scientific">Streptomyces desertarenae</name>
    <dbReference type="NCBI Taxonomy" id="2666184"/>
    <lineage>
        <taxon>Bacteria</taxon>
        <taxon>Bacillati</taxon>
        <taxon>Actinomycetota</taxon>
        <taxon>Actinomycetes</taxon>
        <taxon>Kitasatosporales</taxon>
        <taxon>Streptomycetaceae</taxon>
        <taxon>Streptomyces</taxon>
    </lineage>
</organism>
<feature type="region of interest" description="Disordered" evidence="1">
    <location>
        <begin position="1"/>
        <end position="20"/>
    </location>
</feature>
<feature type="region of interest" description="Disordered" evidence="1">
    <location>
        <begin position="500"/>
        <end position="519"/>
    </location>
</feature>